<evidence type="ECO:0000313" key="2">
    <source>
        <dbReference type="Proteomes" id="UP000663722"/>
    </source>
</evidence>
<keyword evidence="2" id="KW-1185">Reference proteome</keyword>
<name>A0A975BNP7_9BACT</name>
<reference evidence="1" key="1">
    <citation type="journal article" date="2021" name="Microb. Physiol.">
        <title>Proteogenomic Insights into the Physiology of Marine, Sulfate-Reducing, Filamentous Desulfonema limicola and Desulfonema magnum.</title>
        <authorList>
            <person name="Schnaars V."/>
            <person name="Wohlbrand L."/>
            <person name="Scheve S."/>
            <person name="Hinrichs C."/>
            <person name="Reinhardt R."/>
            <person name="Rabus R."/>
        </authorList>
    </citation>
    <scope>NUCLEOTIDE SEQUENCE</scope>
    <source>
        <strain evidence="1">4be13</strain>
    </source>
</reference>
<organism evidence="1 2">
    <name type="scientific">Desulfonema magnum</name>
    <dbReference type="NCBI Taxonomy" id="45655"/>
    <lineage>
        <taxon>Bacteria</taxon>
        <taxon>Pseudomonadati</taxon>
        <taxon>Thermodesulfobacteriota</taxon>
        <taxon>Desulfobacteria</taxon>
        <taxon>Desulfobacterales</taxon>
        <taxon>Desulfococcaceae</taxon>
        <taxon>Desulfonema</taxon>
    </lineage>
</organism>
<protein>
    <submittedName>
        <fullName evidence="1">Uncharacterized protein</fullName>
    </submittedName>
</protein>
<proteinExistence type="predicted"/>
<sequence length="38" mass="4133">MGINGLLFCRDTFADVPLLLSLKKSCLIYLSLAEPSSC</sequence>
<dbReference type="Proteomes" id="UP000663722">
    <property type="component" value="Chromosome"/>
</dbReference>
<accession>A0A975BNP7</accession>
<dbReference type="AlphaFoldDB" id="A0A975BNP7"/>
<dbReference type="EMBL" id="CP061800">
    <property type="protein sequence ID" value="QTA89059.1"/>
    <property type="molecule type" value="Genomic_DNA"/>
</dbReference>
<evidence type="ECO:0000313" key="1">
    <source>
        <dbReference type="EMBL" id="QTA89059.1"/>
    </source>
</evidence>
<gene>
    <name evidence="1" type="ORF">dnm_051070</name>
</gene>
<dbReference type="KEGG" id="dmm:dnm_051070"/>